<keyword evidence="1" id="KW-0677">Repeat</keyword>
<evidence type="ECO:0000256" key="1">
    <source>
        <dbReference type="ARBA" id="ARBA00022737"/>
    </source>
</evidence>
<dbReference type="InterPro" id="IPR015679">
    <property type="entry name" value="PLipase_D_fam"/>
</dbReference>
<evidence type="ECO:0000313" key="4">
    <source>
        <dbReference type="Proteomes" id="UP000236161"/>
    </source>
</evidence>
<dbReference type="GO" id="GO:0005886">
    <property type="term" value="C:plasma membrane"/>
    <property type="evidence" value="ECO:0007669"/>
    <property type="project" value="TreeGrafter"/>
</dbReference>
<gene>
    <name evidence="3" type="primary">PLDEPSILON</name>
    <name evidence="3" type="ORF">AXF42_Ash000308</name>
</gene>
<keyword evidence="2" id="KW-0443">Lipid metabolism</keyword>
<evidence type="ECO:0000313" key="3">
    <source>
        <dbReference type="EMBL" id="PKA54474.1"/>
    </source>
</evidence>
<keyword evidence="3" id="KW-0378">Hydrolase</keyword>
<dbReference type="GO" id="GO:0009395">
    <property type="term" value="P:phospholipid catabolic process"/>
    <property type="evidence" value="ECO:0007669"/>
    <property type="project" value="TreeGrafter"/>
</dbReference>
<name>A0A2I0AFZ2_9ASPA</name>
<protein>
    <submittedName>
        <fullName evidence="3">Phospholipase D epsilon</fullName>
        <ecNumber evidence="3">3.1.4.4</ecNumber>
    </submittedName>
</protein>
<keyword evidence="4" id="KW-1185">Reference proteome</keyword>
<reference evidence="3 4" key="1">
    <citation type="journal article" date="2017" name="Nature">
        <title>The Apostasia genome and the evolution of orchids.</title>
        <authorList>
            <person name="Zhang G.Q."/>
            <person name="Liu K.W."/>
            <person name="Li Z."/>
            <person name="Lohaus R."/>
            <person name="Hsiao Y.Y."/>
            <person name="Niu S.C."/>
            <person name="Wang J.Y."/>
            <person name="Lin Y.C."/>
            <person name="Xu Q."/>
            <person name="Chen L.J."/>
            <person name="Yoshida K."/>
            <person name="Fujiwara S."/>
            <person name="Wang Z.W."/>
            <person name="Zhang Y.Q."/>
            <person name="Mitsuda N."/>
            <person name="Wang M."/>
            <person name="Liu G.H."/>
            <person name="Pecoraro L."/>
            <person name="Huang H.X."/>
            <person name="Xiao X.J."/>
            <person name="Lin M."/>
            <person name="Wu X.Y."/>
            <person name="Wu W.L."/>
            <person name="Chen Y.Y."/>
            <person name="Chang S.B."/>
            <person name="Sakamoto S."/>
            <person name="Ohme-Takagi M."/>
            <person name="Yagi M."/>
            <person name="Zeng S.J."/>
            <person name="Shen C.Y."/>
            <person name="Yeh C.M."/>
            <person name="Luo Y.B."/>
            <person name="Tsai W.C."/>
            <person name="Van de Peer Y."/>
            <person name="Liu Z.J."/>
        </authorList>
    </citation>
    <scope>NUCLEOTIDE SEQUENCE [LARGE SCALE GENOMIC DNA]</scope>
    <source>
        <strain evidence="4">cv. Shenzhen</strain>
        <tissue evidence="3">Stem</tissue>
    </source>
</reference>
<accession>A0A2I0AFZ2</accession>
<dbReference type="PANTHER" id="PTHR18896">
    <property type="entry name" value="PHOSPHOLIPASE D"/>
    <property type="match status" value="1"/>
</dbReference>
<dbReference type="Proteomes" id="UP000236161">
    <property type="component" value="Unassembled WGS sequence"/>
</dbReference>
<organism evidence="3 4">
    <name type="scientific">Apostasia shenzhenica</name>
    <dbReference type="NCBI Taxonomy" id="1088818"/>
    <lineage>
        <taxon>Eukaryota</taxon>
        <taxon>Viridiplantae</taxon>
        <taxon>Streptophyta</taxon>
        <taxon>Embryophyta</taxon>
        <taxon>Tracheophyta</taxon>
        <taxon>Spermatophyta</taxon>
        <taxon>Magnoliopsida</taxon>
        <taxon>Liliopsida</taxon>
        <taxon>Asparagales</taxon>
        <taxon>Orchidaceae</taxon>
        <taxon>Apostasioideae</taxon>
        <taxon>Apostasia</taxon>
    </lineage>
</organism>
<proteinExistence type="predicted"/>
<dbReference type="OrthoDB" id="14911at2759"/>
<dbReference type="STRING" id="1088818.A0A2I0AFZ2"/>
<dbReference type="PANTHER" id="PTHR18896:SF137">
    <property type="entry name" value="PHOSPHOLIPASE D ALPHA 4"/>
    <property type="match status" value="1"/>
</dbReference>
<sequence length="215" mass="23546">MRANLGSYFHGTLEVTIYRAVTPATCLCFAADHPASVSIEIDGEKVAETSREYDKEWNQKFLEPCAHPAGAAVVLALRTREFVLGRVLIPAVVLLQCVEGEGGFSGEAVSGAADQASRRGKAKIEFSIRFWPAGNSPEVVISSFPVRENCRVVLYQDAHHGDGFRPPVIAGEGRERRPRNLWEDVFRAIDGAEFFVCIAGWSLNPKLVLVSIKSS</sequence>
<dbReference type="GO" id="GO:0004630">
    <property type="term" value="F:phospholipase D activity"/>
    <property type="evidence" value="ECO:0007669"/>
    <property type="project" value="UniProtKB-EC"/>
</dbReference>
<evidence type="ECO:0000256" key="2">
    <source>
        <dbReference type="ARBA" id="ARBA00023098"/>
    </source>
</evidence>
<dbReference type="AlphaFoldDB" id="A0A2I0AFZ2"/>
<dbReference type="EC" id="3.1.4.4" evidence="3"/>
<dbReference type="EMBL" id="KZ451982">
    <property type="protein sequence ID" value="PKA54474.1"/>
    <property type="molecule type" value="Genomic_DNA"/>
</dbReference>